<feature type="compositionally biased region" description="Basic and acidic residues" evidence="2">
    <location>
        <begin position="75"/>
        <end position="101"/>
    </location>
</feature>
<evidence type="ECO:0000313" key="4">
    <source>
        <dbReference type="Proteomes" id="UP000823775"/>
    </source>
</evidence>
<evidence type="ECO:0000256" key="1">
    <source>
        <dbReference type="ARBA" id="ARBA00023117"/>
    </source>
</evidence>
<name>A0ABS8SMC3_DATST</name>
<feature type="region of interest" description="Disordered" evidence="2">
    <location>
        <begin position="71"/>
        <end position="101"/>
    </location>
</feature>
<dbReference type="SUPFAM" id="SSF47370">
    <property type="entry name" value="Bromodomain"/>
    <property type="match status" value="1"/>
</dbReference>
<dbReference type="Proteomes" id="UP000823775">
    <property type="component" value="Unassembled WGS sequence"/>
</dbReference>
<keyword evidence="4" id="KW-1185">Reference proteome</keyword>
<dbReference type="EMBL" id="JACEIK010000631">
    <property type="protein sequence ID" value="MCD7460032.1"/>
    <property type="molecule type" value="Genomic_DNA"/>
</dbReference>
<evidence type="ECO:0000313" key="3">
    <source>
        <dbReference type="EMBL" id="MCD7460032.1"/>
    </source>
</evidence>
<comment type="caution">
    <text evidence="3">The sequence shown here is derived from an EMBL/GenBank/DDBJ whole genome shotgun (WGS) entry which is preliminary data.</text>
</comment>
<gene>
    <name evidence="3" type="ORF">HAX54_042716</name>
</gene>
<evidence type="ECO:0000256" key="2">
    <source>
        <dbReference type="SAM" id="MobiDB-lite"/>
    </source>
</evidence>
<organism evidence="3 4">
    <name type="scientific">Datura stramonium</name>
    <name type="common">Jimsonweed</name>
    <name type="synonym">Common thornapple</name>
    <dbReference type="NCBI Taxonomy" id="4076"/>
    <lineage>
        <taxon>Eukaryota</taxon>
        <taxon>Viridiplantae</taxon>
        <taxon>Streptophyta</taxon>
        <taxon>Embryophyta</taxon>
        <taxon>Tracheophyta</taxon>
        <taxon>Spermatophyta</taxon>
        <taxon>Magnoliopsida</taxon>
        <taxon>eudicotyledons</taxon>
        <taxon>Gunneridae</taxon>
        <taxon>Pentapetalae</taxon>
        <taxon>asterids</taxon>
        <taxon>lamiids</taxon>
        <taxon>Solanales</taxon>
        <taxon>Solanaceae</taxon>
        <taxon>Solanoideae</taxon>
        <taxon>Datureae</taxon>
        <taxon>Datura</taxon>
    </lineage>
</organism>
<keyword evidence="1" id="KW-0103">Bromodomain</keyword>
<accession>A0ABS8SMC3</accession>
<proteinExistence type="predicted"/>
<dbReference type="InterPro" id="IPR036427">
    <property type="entry name" value="Bromodomain-like_sf"/>
</dbReference>
<reference evidence="3 4" key="1">
    <citation type="journal article" date="2021" name="BMC Genomics">
        <title>Datura genome reveals duplications of psychoactive alkaloid biosynthetic genes and high mutation rate following tissue culture.</title>
        <authorList>
            <person name="Rajewski A."/>
            <person name="Carter-House D."/>
            <person name="Stajich J."/>
            <person name="Litt A."/>
        </authorList>
    </citation>
    <scope>NUCLEOTIDE SEQUENCE [LARGE SCALE GENOMIC DNA]</scope>
    <source>
        <strain evidence="3">AR-01</strain>
    </source>
</reference>
<sequence>MFNNAIVYYPEETLQHSTALELRAIVVKEMGKKPLFPREIVCGLAAVGNPIPAIQKLQKRMYNMRSSAYEVGESSVRRSERPKNKALKLKNDDPDYDCKGQ</sequence>
<protein>
    <submittedName>
        <fullName evidence="3">Uncharacterized protein</fullName>
    </submittedName>
</protein>